<protein>
    <recommendedName>
        <fullName evidence="3">Alpha/beta hydrolase family protein</fullName>
    </recommendedName>
</protein>
<dbReference type="OrthoDB" id="193760at2157"/>
<sequence>MRRELFGPEDGPDLVVILGWGNEFEFETVQWLLDQLTDAGYRVHGFQIPTVVTDFEDEWLDPVAEYVAEFETYRLLTHSTGGLIGEFLDDPEPVHKVHLSPWWGFHDDLDNPIVTLAMKLPLARPILPAGIDKESLGTHTTDRQIEATPDKAAPTFLREARWGQERLPPFDDDTAVFYTPEDPVVSADAIEARTPEPNRISYEGGHELFGSTSREDHIDTVLAALDSGVDALE</sequence>
<dbReference type="SUPFAM" id="SSF53474">
    <property type="entry name" value="alpha/beta-Hydrolases"/>
    <property type="match status" value="1"/>
</dbReference>
<proteinExistence type="predicted"/>
<dbReference type="InterPro" id="IPR029058">
    <property type="entry name" value="AB_hydrolase_fold"/>
</dbReference>
<accession>A0A1G7TMU8</accession>
<reference evidence="2" key="1">
    <citation type="submission" date="2016-10" db="EMBL/GenBank/DDBJ databases">
        <authorList>
            <person name="Varghese N."/>
            <person name="Submissions S."/>
        </authorList>
    </citation>
    <scope>NUCLEOTIDE SEQUENCE [LARGE SCALE GENOMIC DNA]</scope>
    <source>
        <strain evidence="2">IBRC-M 10760</strain>
    </source>
</reference>
<dbReference type="RefSeq" id="WP_092695589.1">
    <property type="nucleotide sequence ID" value="NZ_FNBK01000027.1"/>
</dbReference>
<dbReference type="AlphaFoldDB" id="A0A1G7TMU8"/>
<keyword evidence="2" id="KW-1185">Reference proteome</keyword>
<evidence type="ECO:0000313" key="2">
    <source>
        <dbReference type="Proteomes" id="UP000199076"/>
    </source>
</evidence>
<gene>
    <name evidence="1" type="ORF">SAMN05216218_12723</name>
</gene>
<evidence type="ECO:0000313" key="1">
    <source>
        <dbReference type="EMBL" id="SDG36657.1"/>
    </source>
</evidence>
<organism evidence="1 2">
    <name type="scientific">Halorientalis regularis</name>
    <dbReference type="NCBI Taxonomy" id="660518"/>
    <lineage>
        <taxon>Archaea</taxon>
        <taxon>Methanobacteriati</taxon>
        <taxon>Methanobacteriota</taxon>
        <taxon>Stenosarchaea group</taxon>
        <taxon>Halobacteria</taxon>
        <taxon>Halobacteriales</taxon>
        <taxon>Haloarculaceae</taxon>
        <taxon>Halorientalis</taxon>
    </lineage>
</organism>
<dbReference type="Gene3D" id="3.40.50.1820">
    <property type="entry name" value="alpha/beta hydrolase"/>
    <property type="match status" value="1"/>
</dbReference>
<evidence type="ECO:0008006" key="3">
    <source>
        <dbReference type="Google" id="ProtNLM"/>
    </source>
</evidence>
<dbReference type="EMBL" id="FNBK01000027">
    <property type="protein sequence ID" value="SDG36657.1"/>
    <property type="molecule type" value="Genomic_DNA"/>
</dbReference>
<name>A0A1G7TMU8_9EURY</name>
<dbReference type="Proteomes" id="UP000199076">
    <property type="component" value="Unassembled WGS sequence"/>
</dbReference>